<dbReference type="GeneID" id="106667625"/>
<evidence type="ECO:0000256" key="1">
    <source>
        <dbReference type="ARBA" id="ARBA00004323"/>
    </source>
</evidence>
<keyword evidence="7" id="KW-1133">Transmembrane helix</keyword>
<dbReference type="KEGG" id="clec:106667625"/>
<dbReference type="GO" id="GO:0000139">
    <property type="term" value="C:Golgi membrane"/>
    <property type="evidence" value="ECO:0007669"/>
    <property type="project" value="UniProtKB-SubCell"/>
</dbReference>
<evidence type="ECO:0000313" key="9">
    <source>
        <dbReference type="EnsemblMetazoa" id="XP_014251174.1"/>
    </source>
</evidence>
<feature type="transmembrane region" description="Helical" evidence="7">
    <location>
        <begin position="56"/>
        <end position="74"/>
    </location>
</feature>
<name>A0A8I6RRM1_CIMLE</name>
<organism evidence="9 10">
    <name type="scientific">Cimex lectularius</name>
    <name type="common">Bed bug</name>
    <name type="synonym">Acanthia lectularia</name>
    <dbReference type="NCBI Taxonomy" id="79782"/>
    <lineage>
        <taxon>Eukaryota</taxon>
        <taxon>Metazoa</taxon>
        <taxon>Ecdysozoa</taxon>
        <taxon>Arthropoda</taxon>
        <taxon>Hexapoda</taxon>
        <taxon>Insecta</taxon>
        <taxon>Pterygota</taxon>
        <taxon>Neoptera</taxon>
        <taxon>Paraneoptera</taxon>
        <taxon>Hemiptera</taxon>
        <taxon>Heteroptera</taxon>
        <taxon>Panheteroptera</taxon>
        <taxon>Cimicomorpha</taxon>
        <taxon>Cimicidae</taxon>
        <taxon>Cimex</taxon>
    </lineage>
</organism>
<dbReference type="InterPro" id="IPR007652">
    <property type="entry name" value="A1-4-GlycosylTfrase_dom"/>
</dbReference>
<dbReference type="Gene3D" id="3.90.550.20">
    <property type="match status" value="1"/>
</dbReference>
<reference evidence="9" key="1">
    <citation type="submission" date="2022-01" db="UniProtKB">
        <authorList>
            <consortium name="EnsemblMetazoa"/>
        </authorList>
    </citation>
    <scope>IDENTIFICATION</scope>
</reference>
<dbReference type="AlphaFoldDB" id="A0A8I6RRM1"/>
<dbReference type="OrthoDB" id="6619308at2759"/>
<keyword evidence="4" id="KW-0808">Transferase</keyword>
<dbReference type="Pfam" id="PF04572">
    <property type="entry name" value="Gb3_synth"/>
    <property type="match status" value="1"/>
</dbReference>
<dbReference type="Pfam" id="PF04488">
    <property type="entry name" value="Gly_transf_sug"/>
    <property type="match status" value="1"/>
</dbReference>
<dbReference type="InterPro" id="IPR007577">
    <property type="entry name" value="GlycoTrfase_DXD_sugar-bd_CS"/>
</dbReference>
<sequence>MDTFHPGGIFKNLPLGNKSFRTNTTSRLCWNIMFINKRIKWLYGAKMTYSPKGRFLLPYFIVLMTLLILIIVWLNTNQNFEMSTQCSPSEANEFNGFYLRRKLSSNNNNIFFIESSCMTREMNNSKGIRLNSRQACAIYSAAKKNPTRYIVLFHSCPLDNDFYEKASPVIKELLDLPNVAIVSKAIIDIYTGSLLEPLIHSGKIFQSQYPIEHNADILRIFLVYLFGGAYMDMDVVSLKPLDDLGHNFIGAQEETQLGSGVFQFDFDGNGHEYLKRILQEVVQNYDPYTWAGNGPVLAGHVLQKFCNMSAVIDWRIVGKIPGCNITVHPPKVFYPIEYSSWSTYYNESKADYVKEQLKETYVVHVWNHLSRQADVIIGSNQPYGNIAKEHCAPIYWKSKHHF</sequence>
<keyword evidence="3" id="KW-0328">Glycosyltransferase</keyword>
<dbReference type="PANTHER" id="PTHR12042:SF21">
    <property type="entry name" value="ALPHA1,4-GALACTOSYLTRANSFERASE 1-RELATED"/>
    <property type="match status" value="1"/>
</dbReference>
<keyword evidence="6 7" id="KW-0472">Membrane</keyword>
<dbReference type="PANTHER" id="PTHR12042">
    <property type="entry name" value="LACTOSYLCERAMIDE 4-ALPHA-GALACTOSYLTRANSFERASE ALPHA- 1,4-GALACTOSYLTRANSFERASE"/>
    <property type="match status" value="1"/>
</dbReference>
<dbReference type="InterPro" id="IPR029044">
    <property type="entry name" value="Nucleotide-diphossugar_trans"/>
</dbReference>
<evidence type="ECO:0000256" key="5">
    <source>
        <dbReference type="ARBA" id="ARBA00023034"/>
    </source>
</evidence>
<accession>A0A8I6RRM1</accession>
<evidence type="ECO:0000256" key="4">
    <source>
        <dbReference type="ARBA" id="ARBA00022679"/>
    </source>
</evidence>
<evidence type="ECO:0000256" key="3">
    <source>
        <dbReference type="ARBA" id="ARBA00022676"/>
    </source>
</evidence>
<keyword evidence="7" id="KW-0812">Transmembrane</keyword>
<proteinExistence type="inferred from homology"/>
<dbReference type="Proteomes" id="UP000494040">
    <property type="component" value="Unassembled WGS sequence"/>
</dbReference>
<protein>
    <recommendedName>
        <fullName evidence="8">Alpha 1,4-glycosyltransferase domain-containing protein</fullName>
    </recommendedName>
</protein>
<dbReference type="EnsemblMetazoa" id="XM_014395688.2">
    <property type="protein sequence ID" value="XP_014251174.1"/>
    <property type="gene ID" value="LOC106667625"/>
</dbReference>
<dbReference type="InterPro" id="IPR051981">
    <property type="entry name" value="Glycosyltransf_32"/>
</dbReference>
<feature type="domain" description="Alpha 1,4-glycosyltransferase" evidence="8">
    <location>
        <begin position="268"/>
        <end position="396"/>
    </location>
</feature>
<evidence type="ECO:0000259" key="8">
    <source>
        <dbReference type="Pfam" id="PF04572"/>
    </source>
</evidence>
<keyword evidence="5" id="KW-0333">Golgi apparatus</keyword>
<comment type="subcellular location">
    <subcellularLocation>
        <location evidence="1">Golgi apparatus membrane</location>
        <topology evidence="1">Single-pass type II membrane protein</topology>
    </subcellularLocation>
</comment>
<evidence type="ECO:0000256" key="2">
    <source>
        <dbReference type="ARBA" id="ARBA00009003"/>
    </source>
</evidence>
<dbReference type="OMA" id="IWDCMEN"/>
<keyword evidence="10" id="KW-1185">Reference proteome</keyword>
<evidence type="ECO:0000256" key="7">
    <source>
        <dbReference type="SAM" id="Phobius"/>
    </source>
</evidence>
<dbReference type="SUPFAM" id="SSF53448">
    <property type="entry name" value="Nucleotide-diphospho-sugar transferases"/>
    <property type="match status" value="1"/>
</dbReference>
<dbReference type="GO" id="GO:0016758">
    <property type="term" value="F:hexosyltransferase activity"/>
    <property type="evidence" value="ECO:0007669"/>
    <property type="project" value="TreeGrafter"/>
</dbReference>
<evidence type="ECO:0000313" key="10">
    <source>
        <dbReference type="Proteomes" id="UP000494040"/>
    </source>
</evidence>
<dbReference type="RefSeq" id="XP_014251174.1">
    <property type="nucleotide sequence ID" value="XM_014395688.2"/>
</dbReference>
<comment type="similarity">
    <text evidence="2">Belongs to the glycosyltransferase 32 family.</text>
</comment>
<evidence type="ECO:0000256" key="6">
    <source>
        <dbReference type="ARBA" id="ARBA00023136"/>
    </source>
</evidence>
<dbReference type="GO" id="GO:0006688">
    <property type="term" value="P:glycosphingolipid biosynthetic process"/>
    <property type="evidence" value="ECO:0007669"/>
    <property type="project" value="TreeGrafter"/>
</dbReference>